<dbReference type="OrthoDB" id="310217at2759"/>
<dbReference type="PANTHER" id="PTHR43671">
    <property type="entry name" value="SERINE/THREONINE-PROTEIN KINASE NEK"/>
    <property type="match status" value="1"/>
</dbReference>
<dbReference type="PANTHER" id="PTHR43671:SF85">
    <property type="entry name" value="KINASE, PUTATIVE-RELATED"/>
    <property type="match status" value="1"/>
</dbReference>
<dbReference type="Gene3D" id="1.10.510.10">
    <property type="entry name" value="Transferase(Phosphotransferase) domain 1"/>
    <property type="match status" value="1"/>
</dbReference>
<feature type="domain" description="Protein kinase" evidence="5">
    <location>
        <begin position="91"/>
        <end position="375"/>
    </location>
</feature>
<dbReference type="SUPFAM" id="SSF56112">
    <property type="entry name" value="Protein kinase-like (PK-like)"/>
    <property type="match status" value="1"/>
</dbReference>
<keyword evidence="1" id="KW-0808">Transferase</keyword>
<dbReference type="InterPro" id="IPR008271">
    <property type="entry name" value="Ser/Thr_kinase_AS"/>
</dbReference>
<evidence type="ECO:0000259" key="5">
    <source>
        <dbReference type="PROSITE" id="PS50011"/>
    </source>
</evidence>
<dbReference type="InterPro" id="IPR011009">
    <property type="entry name" value="Kinase-like_dom_sf"/>
</dbReference>
<dbReference type="InterPro" id="IPR000719">
    <property type="entry name" value="Prot_kinase_dom"/>
</dbReference>
<dbReference type="AlphaFoldDB" id="A0A6A6F5D3"/>
<reference evidence="6" key="1">
    <citation type="journal article" date="2020" name="Stud. Mycol.">
        <title>101 Dothideomycetes genomes: a test case for predicting lifestyles and emergence of pathogens.</title>
        <authorList>
            <person name="Haridas S."/>
            <person name="Albert R."/>
            <person name="Binder M."/>
            <person name="Bloem J."/>
            <person name="Labutti K."/>
            <person name="Salamov A."/>
            <person name="Andreopoulos B."/>
            <person name="Baker S."/>
            <person name="Barry K."/>
            <person name="Bills G."/>
            <person name="Bluhm B."/>
            <person name="Cannon C."/>
            <person name="Castanera R."/>
            <person name="Culley D."/>
            <person name="Daum C."/>
            <person name="Ezra D."/>
            <person name="Gonzalez J."/>
            <person name="Henrissat B."/>
            <person name="Kuo A."/>
            <person name="Liang C."/>
            <person name="Lipzen A."/>
            <person name="Lutzoni F."/>
            <person name="Magnuson J."/>
            <person name="Mondo S."/>
            <person name="Nolan M."/>
            <person name="Ohm R."/>
            <person name="Pangilinan J."/>
            <person name="Park H.-J."/>
            <person name="Ramirez L."/>
            <person name="Alfaro M."/>
            <person name="Sun H."/>
            <person name="Tritt A."/>
            <person name="Yoshinaga Y."/>
            <person name="Zwiers L.-H."/>
            <person name="Turgeon B."/>
            <person name="Goodwin S."/>
            <person name="Spatafora J."/>
            <person name="Crous P."/>
            <person name="Grigoriev I."/>
        </authorList>
    </citation>
    <scope>NUCLEOTIDE SEQUENCE</scope>
    <source>
        <strain evidence="6">SCOH1-5</strain>
    </source>
</reference>
<sequence>MAYSCLPLLRSFCRIEVPRYDRRSRSAAFARARDLLLARKAPGATFADFDGVQAAAKVSIVLEEPRAEPPSYLTSDPETLESIPHRLPEAYELIKTLGGVRNPIHLVRRRASSKLFIIKQVSLRHENDWPDESTLLEYLIHPNIISIESVHRDHNGPSSIANIVLPYCSGGDMAELLSHLSRTGKPMPVQFVQHVASSLLDALLYLHRGETYNPPTDSITRQEPHQTILHRDIKPANILVHQPTLTHNSLPQILLADFDLSTPERLCSNLAGTDGYMSPSVAQAFSHPASTIPQMSPADDYFSFGVTLYQLITSGKPYDYQTTTSSQMMMQDIARCTSANEPEILNLMLECLDSDPQKRPLGKAGKDSLKLHRISAKLKKGLQKWCESGGRLPEEIWAGPLRFAEEGGEKERELTRRLR</sequence>
<dbReference type="Pfam" id="PF00069">
    <property type="entry name" value="Pkinase"/>
    <property type="match status" value="1"/>
</dbReference>
<evidence type="ECO:0000313" key="7">
    <source>
        <dbReference type="Proteomes" id="UP000799539"/>
    </source>
</evidence>
<proteinExistence type="predicted"/>
<dbReference type="Proteomes" id="UP000799539">
    <property type="component" value="Unassembled WGS sequence"/>
</dbReference>
<keyword evidence="3" id="KW-0418">Kinase</keyword>
<evidence type="ECO:0000256" key="3">
    <source>
        <dbReference type="ARBA" id="ARBA00022777"/>
    </source>
</evidence>
<evidence type="ECO:0000256" key="1">
    <source>
        <dbReference type="ARBA" id="ARBA00022679"/>
    </source>
</evidence>
<keyword evidence="2" id="KW-0547">Nucleotide-binding</keyword>
<dbReference type="GO" id="GO:0004674">
    <property type="term" value="F:protein serine/threonine kinase activity"/>
    <property type="evidence" value="ECO:0007669"/>
    <property type="project" value="TreeGrafter"/>
</dbReference>
<dbReference type="Gene3D" id="3.30.200.20">
    <property type="entry name" value="Phosphorylase Kinase, domain 1"/>
    <property type="match status" value="1"/>
</dbReference>
<evidence type="ECO:0000313" key="6">
    <source>
        <dbReference type="EMBL" id="KAF2208504.1"/>
    </source>
</evidence>
<evidence type="ECO:0000256" key="4">
    <source>
        <dbReference type="ARBA" id="ARBA00022840"/>
    </source>
</evidence>
<accession>A0A6A6F5D3</accession>
<organism evidence="6 7">
    <name type="scientific">Cercospora zeae-maydis SCOH1-5</name>
    <dbReference type="NCBI Taxonomy" id="717836"/>
    <lineage>
        <taxon>Eukaryota</taxon>
        <taxon>Fungi</taxon>
        <taxon>Dikarya</taxon>
        <taxon>Ascomycota</taxon>
        <taxon>Pezizomycotina</taxon>
        <taxon>Dothideomycetes</taxon>
        <taxon>Dothideomycetidae</taxon>
        <taxon>Mycosphaerellales</taxon>
        <taxon>Mycosphaerellaceae</taxon>
        <taxon>Cercospora</taxon>
    </lineage>
</organism>
<dbReference type="EMBL" id="ML992693">
    <property type="protein sequence ID" value="KAF2208504.1"/>
    <property type="molecule type" value="Genomic_DNA"/>
</dbReference>
<dbReference type="PROSITE" id="PS50011">
    <property type="entry name" value="PROTEIN_KINASE_DOM"/>
    <property type="match status" value="1"/>
</dbReference>
<gene>
    <name evidence="6" type="ORF">CERZMDRAFT_87594</name>
</gene>
<name>A0A6A6F5D3_9PEZI</name>
<dbReference type="SMART" id="SM00220">
    <property type="entry name" value="S_TKc"/>
    <property type="match status" value="1"/>
</dbReference>
<dbReference type="PROSITE" id="PS00108">
    <property type="entry name" value="PROTEIN_KINASE_ST"/>
    <property type="match status" value="1"/>
</dbReference>
<dbReference type="GO" id="GO:0005524">
    <property type="term" value="F:ATP binding"/>
    <property type="evidence" value="ECO:0007669"/>
    <property type="project" value="UniProtKB-KW"/>
</dbReference>
<keyword evidence="7" id="KW-1185">Reference proteome</keyword>
<dbReference type="InterPro" id="IPR050660">
    <property type="entry name" value="NEK_Ser/Thr_kinase"/>
</dbReference>
<evidence type="ECO:0000256" key="2">
    <source>
        <dbReference type="ARBA" id="ARBA00022741"/>
    </source>
</evidence>
<protein>
    <recommendedName>
        <fullName evidence="5">Protein kinase domain-containing protein</fullName>
    </recommendedName>
</protein>
<keyword evidence="4" id="KW-0067">ATP-binding</keyword>